<dbReference type="PANTHER" id="PTHR11228:SF27">
    <property type="entry name" value="GLYCYL-RADICAL ENZYME ACTIVATING ENZYME MJ1227-RELATED"/>
    <property type="match status" value="1"/>
</dbReference>
<dbReference type="EMBL" id="MKIE01000007">
    <property type="protein sequence ID" value="OHW61798.1"/>
    <property type="molecule type" value="Genomic_DNA"/>
</dbReference>
<dbReference type="CDD" id="cd01335">
    <property type="entry name" value="Radical_SAM"/>
    <property type="match status" value="1"/>
</dbReference>
<dbReference type="GO" id="GO:0051536">
    <property type="term" value="F:iron-sulfur cluster binding"/>
    <property type="evidence" value="ECO:0007669"/>
    <property type="project" value="UniProtKB-KW"/>
</dbReference>
<dbReference type="InterPro" id="IPR050377">
    <property type="entry name" value="Radical_SAM_PqqE_MftC-like"/>
</dbReference>
<dbReference type="PROSITE" id="PS51918">
    <property type="entry name" value="RADICAL_SAM"/>
    <property type="match status" value="1"/>
</dbReference>
<evidence type="ECO:0000259" key="5">
    <source>
        <dbReference type="PROSITE" id="PS51918"/>
    </source>
</evidence>
<feature type="domain" description="Radical SAM core" evidence="5">
    <location>
        <begin position="13"/>
        <end position="222"/>
    </location>
</feature>
<comment type="caution">
    <text evidence="6">The sequence shown here is derived from an EMBL/GenBank/DDBJ whole genome shotgun (WGS) entry which is preliminary data.</text>
</comment>
<evidence type="ECO:0000313" key="7">
    <source>
        <dbReference type="Proteomes" id="UP000180254"/>
    </source>
</evidence>
<keyword evidence="3" id="KW-0408">Iron</keyword>
<sequence>MKVKGIQKSSFIDYPDKIVAVVFTGGCNFRCPYCHNRELVYNMGENIDEEELFSELEKRKKYLDGVCITGGEPTLQQGLDEFILKLKGMGYLIKLDTNGTSPKALRDLLERNLLDYIAMDIKAPIQNYRSVAIEKVDIETIEESIELIRESGVDYEFRTTICKELLSTADILKIAKRIKGSMKYTLQNYRDSGNILSGKSYTPYKKEELELLREEIKGYFGKFHIRY</sequence>
<protein>
    <submittedName>
        <fullName evidence="6">7-carboxy-7-deazaguanine synthase</fullName>
        <ecNumber evidence="6">4.3.99.3</ecNumber>
    </submittedName>
</protein>
<dbReference type="GO" id="GO:0016829">
    <property type="term" value="F:lyase activity"/>
    <property type="evidence" value="ECO:0007669"/>
    <property type="project" value="UniProtKB-KW"/>
</dbReference>
<accession>A0A1S1V5F6</accession>
<dbReference type="OrthoDB" id="9782387at2"/>
<dbReference type="NCBIfam" id="TIGR02495">
    <property type="entry name" value="NrdG2"/>
    <property type="match status" value="1"/>
</dbReference>
<evidence type="ECO:0000313" key="6">
    <source>
        <dbReference type="EMBL" id="OHW61798.1"/>
    </source>
</evidence>
<evidence type="ECO:0000256" key="3">
    <source>
        <dbReference type="ARBA" id="ARBA00023004"/>
    </source>
</evidence>
<dbReference type="SFLD" id="SFLDG01067">
    <property type="entry name" value="SPASM/twitch_domain_containing"/>
    <property type="match status" value="1"/>
</dbReference>
<dbReference type="AlphaFoldDB" id="A0A1S1V5F6"/>
<evidence type="ECO:0000256" key="2">
    <source>
        <dbReference type="ARBA" id="ARBA00022723"/>
    </source>
</evidence>
<evidence type="ECO:0000256" key="4">
    <source>
        <dbReference type="ARBA" id="ARBA00023014"/>
    </source>
</evidence>
<dbReference type="STRING" id="39480.EUAN_18010"/>
<dbReference type="Gene3D" id="3.20.20.70">
    <property type="entry name" value="Aldolase class I"/>
    <property type="match status" value="1"/>
</dbReference>
<dbReference type="Proteomes" id="UP000180254">
    <property type="component" value="Unassembled WGS sequence"/>
</dbReference>
<dbReference type="InterPro" id="IPR013785">
    <property type="entry name" value="Aldolase_TIM"/>
</dbReference>
<reference evidence="6 7" key="1">
    <citation type="submission" date="2016-09" db="EMBL/GenBank/DDBJ databases">
        <title>Genome sequence of Eubacterium angustum.</title>
        <authorList>
            <person name="Poehlein A."/>
            <person name="Daniel R."/>
        </authorList>
    </citation>
    <scope>NUCLEOTIDE SEQUENCE [LARGE SCALE GENOMIC DNA]</scope>
    <source>
        <strain evidence="6 7">DSM 1989</strain>
    </source>
</reference>
<keyword evidence="1" id="KW-0949">S-adenosyl-L-methionine</keyword>
<dbReference type="GO" id="GO:0046872">
    <property type="term" value="F:metal ion binding"/>
    <property type="evidence" value="ECO:0007669"/>
    <property type="project" value="UniProtKB-KW"/>
</dbReference>
<dbReference type="SFLD" id="SFLDS00029">
    <property type="entry name" value="Radical_SAM"/>
    <property type="match status" value="1"/>
</dbReference>
<evidence type="ECO:0000256" key="1">
    <source>
        <dbReference type="ARBA" id="ARBA00022691"/>
    </source>
</evidence>
<keyword evidence="7" id="KW-1185">Reference proteome</keyword>
<dbReference type="SUPFAM" id="SSF102114">
    <property type="entry name" value="Radical SAM enzymes"/>
    <property type="match status" value="1"/>
</dbReference>
<dbReference type="RefSeq" id="WP_071063797.1">
    <property type="nucleotide sequence ID" value="NZ_MKIE01000007.1"/>
</dbReference>
<keyword evidence="6" id="KW-0456">Lyase</keyword>
<dbReference type="InterPro" id="IPR012840">
    <property type="entry name" value="NrdG2"/>
</dbReference>
<name>A0A1S1V5F6_9FIRM</name>
<dbReference type="EC" id="4.3.99.3" evidence="6"/>
<dbReference type="InterPro" id="IPR007197">
    <property type="entry name" value="rSAM"/>
</dbReference>
<proteinExistence type="predicted"/>
<keyword evidence="4" id="KW-0411">Iron-sulfur</keyword>
<dbReference type="Pfam" id="PF04055">
    <property type="entry name" value="Radical_SAM"/>
    <property type="match status" value="1"/>
</dbReference>
<dbReference type="PANTHER" id="PTHR11228">
    <property type="entry name" value="RADICAL SAM DOMAIN PROTEIN"/>
    <property type="match status" value="1"/>
</dbReference>
<gene>
    <name evidence="6" type="primary">queE_2</name>
    <name evidence="6" type="ORF">EUAN_18010</name>
</gene>
<dbReference type="SFLD" id="SFLDG01094">
    <property type="entry name" value="Uncharacterised_Radical_SAM_Su"/>
    <property type="match status" value="1"/>
</dbReference>
<dbReference type="InterPro" id="IPR058240">
    <property type="entry name" value="rSAM_sf"/>
</dbReference>
<keyword evidence="2" id="KW-0479">Metal-binding</keyword>
<organism evidence="6 7">
    <name type="scientific">Andreesenia angusta</name>
    <dbReference type="NCBI Taxonomy" id="39480"/>
    <lineage>
        <taxon>Bacteria</taxon>
        <taxon>Bacillati</taxon>
        <taxon>Bacillota</taxon>
        <taxon>Tissierellia</taxon>
        <taxon>Tissierellales</taxon>
        <taxon>Gottschalkiaceae</taxon>
        <taxon>Andreesenia</taxon>
    </lineage>
</organism>